<evidence type="ECO:0000313" key="1">
    <source>
        <dbReference type="EMBL" id="KAH7848496.1"/>
    </source>
</evidence>
<accession>A0ACB7Y4N5</accession>
<sequence length="1375" mass="153514">MEEGSVKVITISDLLRRSRPLTAASSLSLSSTPSIPPKPHTFNQNHNFTSPTQNPNPNPNPKTLTSLNHPTVLIGSLTLPSHQNLSTSNPTSRCPNTSCFSFSDGSSTVCCDILDLDIRVIGRKIKVVAWNFIPLKCGGGFLEIISWRFLETSGVLSSCSNVFPLVSESLIESKDSHKARYSVFGGLESVSPVSVVPCVSSSSVSTNVCGFLAQVLVCECKVCSMKKSKMPLQDQIEGKDGHWFTKPVIVYFCGLASSWHPVIVKLVGSVVSLSGLKRKLVFIGEKDSELMYITSEKTTLCLPKLFDGRFPVSKTRIKGKGECETYTGTVTGIYMQGMVVELDREVMLLLTDSLIALPHSFRIGAIVSMRNVHFVNPKFCWTKVLILGACHKTSFIVKCFSPFATGCFRNSQSQSILGKFINSLSFSARLWVLLLVSSFRKKFASILTEKEVLGTNHKEGLLQTYATSWLPPSVFRSRHGVFREYCKHDSCGCGNEPNCGQLKLVVPISHFISHCKEIWIRMLLEWETDSNLLDDPDKNSHLSCEGLSNTRSIKRIVHSGDMGVVLLGSVKISSCSGRLQLIDATGNIDVIIPDLSSDWSIDRIYEVNNFSLVMEGKPERVDSLGLHTEPFLCRNIFSSIPLIREMKLANYLFFHLEDTKSRNFPFHVGVKNKENFEELQSGRFHLLLVTHKYPEQQKFQGASMFAEVFFLPWDLLLVDKDGHKCPTKLFSDLLKEPMEQPYASRNYQECVPSKRYKIDHPWNRDLISIFSSAEYELCGHKPCCSTSSSTRSYWEQKSSSLSSPPEIPCVVTRKGQCQASSGILCWSKANLKVYSGCKPSAQKTLLEFNSENFWKYELLRIGGYYIIKHHKEDILCTTQDPDDVSCGKVNITSRTPLWSLSFSSDESLQNTNRPHRPTDSLDSTNEAVSKCPSENERPLLNLNVDSRVSHSDLHVHLSSNDASFLKEDIEVPDECLVKPSVSVKESAKISSCKETMRSGSVHYSGTSDLEYQLPEGNLISFHGSVVDVHNSGCSSSGANLWCKSHVDVSCTKFFQVKNSVCIHVLVDHHPVKIVDAQGKHSYPIGFGPNVTATFHRVLDLRGRNELILTPTSFIVIKSIGVSYDQRGEKHDNGLIASGQCNLASLDTYPSALISEILQCSNCKPVQFHCRVVAIYILVLEDSRKVVYPQSRFHSWSPVVNIPLAAFVLDDGSSSCCCWTNSDNAAILLKLHEEFLHDNHTLSTTGSKIIREDEARGPTVRQLDKVLQKHGRVSVKNYGSLFDSSAQDLIFSTTSDTIFSSSDEDLLKVVILNACFSTFWTVFGTRMNSNAIGKLEKQLMEMEMKMHPMQNIWVREVQYTNPLTEARKMAQELLNR</sequence>
<gene>
    <name evidence="1" type="ORF">Vadar_003443</name>
</gene>
<dbReference type="EMBL" id="CM037157">
    <property type="protein sequence ID" value="KAH7848496.1"/>
    <property type="molecule type" value="Genomic_DNA"/>
</dbReference>
<reference evidence="1 2" key="1">
    <citation type="journal article" date="2021" name="Hortic Res">
        <title>High-quality reference genome and annotation aids understanding of berry development for evergreen blueberry (Vaccinium darrowii).</title>
        <authorList>
            <person name="Yu J."/>
            <person name="Hulse-Kemp A.M."/>
            <person name="Babiker E."/>
            <person name="Staton M."/>
        </authorList>
    </citation>
    <scope>NUCLEOTIDE SEQUENCE [LARGE SCALE GENOMIC DNA]</scope>
    <source>
        <strain evidence="2">cv. NJ 8807/NJ 8810</strain>
        <tissue evidence="1">Young leaf</tissue>
    </source>
</reference>
<dbReference type="Proteomes" id="UP000828048">
    <property type="component" value="Chromosome 7"/>
</dbReference>
<organism evidence="1 2">
    <name type="scientific">Vaccinium darrowii</name>
    <dbReference type="NCBI Taxonomy" id="229202"/>
    <lineage>
        <taxon>Eukaryota</taxon>
        <taxon>Viridiplantae</taxon>
        <taxon>Streptophyta</taxon>
        <taxon>Embryophyta</taxon>
        <taxon>Tracheophyta</taxon>
        <taxon>Spermatophyta</taxon>
        <taxon>Magnoliopsida</taxon>
        <taxon>eudicotyledons</taxon>
        <taxon>Gunneridae</taxon>
        <taxon>Pentapetalae</taxon>
        <taxon>asterids</taxon>
        <taxon>Ericales</taxon>
        <taxon>Ericaceae</taxon>
        <taxon>Vaccinioideae</taxon>
        <taxon>Vaccinieae</taxon>
        <taxon>Vaccinium</taxon>
    </lineage>
</organism>
<keyword evidence="2" id="KW-1185">Reference proteome</keyword>
<name>A0ACB7Y4N5_9ERIC</name>
<protein>
    <submittedName>
        <fullName evidence="1">Uncharacterized protein</fullName>
    </submittedName>
</protein>
<comment type="caution">
    <text evidence="1">The sequence shown here is derived from an EMBL/GenBank/DDBJ whole genome shotgun (WGS) entry which is preliminary data.</text>
</comment>
<proteinExistence type="predicted"/>
<evidence type="ECO:0000313" key="2">
    <source>
        <dbReference type="Proteomes" id="UP000828048"/>
    </source>
</evidence>